<keyword evidence="1" id="KW-1133">Transmembrane helix</keyword>
<protein>
    <submittedName>
        <fullName evidence="2">Uncharacterized protein</fullName>
    </submittedName>
</protein>
<reference evidence="2 3" key="1">
    <citation type="journal article" date="2016" name="Nat. Commun.">
        <title>Ectomycorrhizal ecology is imprinted in the genome of the dominant symbiotic fungus Cenococcum geophilum.</title>
        <authorList>
            <consortium name="DOE Joint Genome Institute"/>
            <person name="Peter M."/>
            <person name="Kohler A."/>
            <person name="Ohm R.A."/>
            <person name="Kuo A."/>
            <person name="Krutzmann J."/>
            <person name="Morin E."/>
            <person name="Arend M."/>
            <person name="Barry K.W."/>
            <person name="Binder M."/>
            <person name="Choi C."/>
            <person name="Clum A."/>
            <person name="Copeland A."/>
            <person name="Grisel N."/>
            <person name="Haridas S."/>
            <person name="Kipfer T."/>
            <person name="LaButti K."/>
            <person name="Lindquist E."/>
            <person name="Lipzen A."/>
            <person name="Maire R."/>
            <person name="Meier B."/>
            <person name="Mihaltcheva S."/>
            <person name="Molinier V."/>
            <person name="Murat C."/>
            <person name="Poggeler S."/>
            <person name="Quandt C.A."/>
            <person name="Sperisen C."/>
            <person name="Tritt A."/>
            <person name="Tisserant E."/>
            <person name="Crous P.W."/>
            <person name="Henrissat B."/>
            <person name="Nehls U."/>
            <person name="Egli S."/>
            <person name="Spatafora J.W."/>
            <person name="Grigoriev I.V."/>
            <person name="Martin F.M."/>
        </authorList>
    </citation>
    <scope>NUCLEOTIDE SEQUENCE [LARGE SCALE GENOMIC DNA]</scope>
    <source>
        <strain evidence="2 3">CBS 459.81</strain>
    </source>
</reference>
<dbReference type="AlphaFoldDB" id="A0A8E2EKF1"/>
<feature type="transmembrane region" description="Helical" evidence="1">
    <location>
        <begin position="37"/>
        <end position="65"/>
    </location>
</feature>
<organism evidence="2 3">
    <name type="scientific">Lepidopterella palustris CBS 459.81</name>
    <dbReference type="NCBI Taxonomy" id="1314670"/>
    <lineage>
        <taxon>Eukaryota</taxon>
        <taxon>Fungi</taxon>
        <taxon>Dikarya</taxon>
        <taxon>Ascomycota</taxon>
        <taxon>Pezizomycotina</taxon>
        <taxon>Dothideomycetes</taxon>
        <taxon>Pleosporomycetidae</taxon>
        <taxon>Mytilinidiales</taxon>
        <taxon>Argynnaceae</taxon>
        <taxon>Lepidopterella</taxon>
    </lineage>
</organism>
<name>A0A8E2EKF1_9PEZI</name>
<sequence>MDYGGRSHSSVRVGFGRCATSQHAEPLEPPQLWQFSAFAAALVLRALSFFGCDVWWTCFLFVAFLERWMGSLAIKALKAREASLIL</sequence>
<keyword evidence="1" id="KW-0472">Membrane</keyword>
<dbReference type="Proteomes" id="UP000250266">
    <property type="component" value="Unassembled WGS sequence"/>
</dbReference>
<dbReference type="EMBL" id="KV744819">
    <property type="protein sequence ID" value="OCK85425.1"/>
    <property type="molecule type" value="Genomic_DNA"/>
</dbReference>
<gene>
    <name evidence="2" type="ORF">K432DRAFT_377665</name>
</gene>
<proteinExistence type="predicted"/>
<evidence type="ECO:0000313" key="3">
    <source>
        <dbReference type="Proteomes" id="UP000250266"/>
    </source>
</evidence>
<evidence type="ECO:0000313" key="2">
    <source>
        <dbReference type="EMBL" id="OCK85425.1"/>
    </source>
</evidence>
<keyword evidence="1" id="KW-0812">Transmembrane</keyword>
<evidence type="ECO:0000256" key="1">
    <source>
        <dbReference type="SAM" id="Phobius"/>
    </source>
</evidence>
<keyword evidence="3" id="KW-1185">Reference proteome</keyword>
<accession>A0A8E2EKF1</accession>